<sequence length="85" mass="9135">MKMTIEIDCTPVEARAFLGLPDVSALNEHLVKEMQDRMTSNMAMLAPEELMKNWMAFGAGAQDQFRKLMTAAAGAAVGGMGGKAE</sequence>
<evidence type="ECO:0000313" key="1">
    <source>
        <dbReference type="EMBL" id="MDR6533909.1"/>
    </source>
</evidence>
<organism evidence="1 2">
    <name type="scientific">Caulobacter rhizosphaerae</name>
    <dbReference type="NCBI Taxonomy" id="2010972"/>
    <lineage>
        <taxon>Bacteria</taxon>
        <taxon>Pseudomonadati</taxon>
        <taxon>Pseudomonadota</taxon>
        <taxon>Alphaproteobacteria</taxon>
        <taxon>Caulobacterales</taxon>
        <taxon>Caulobacteraceae</taxon>
        <taxon>Caulobacter</taxon>
    </lineage>
</organism>
<evidence type="ECO:0000313" key="2">
    <source>
        <dbReference type="Proteomes" id="UP001262754"/>
    </source>
</evidence>
<keyword evidence="2" id="KW-1185">Reference proteome</keyword>
<name>A0ABU1N664_9CAUL</name>
<accession>A0ABU1N664</accession>
<gene>
    <name evidence="1" type="ORF">J2800_004679</name>
</gene>
<dbReference type="RefSeq" id="WP_056759465.1">
    <property type="nucleotide sequence ID" value="NZ_BMLD01000017.1"/>
</dbReference>
<dbReference type="Pfam" id="PF20099">
    <property type="entry name" value="DUF6489"/>
    <property type="match status" value="1"/>
</dbReference>
<reference evidence="1 2" key="1">
    <citation type="submission" date="2023-07" db="EMBL/GenBank/DDBJ databases">
        <title>Sorghum-associated microbial communities from plants grown in Nebraska, USA.</title>
        <authorList>
            <person name="Schachtman D."/>
        </authorList>
    </citation>
    <scope>NUCLEOTIDE SEQUENCE [LARGE SCALE GENOMIC DNA]</scope>
    <source>
        <strain evidence="1 2">DS2154</strain>
    </source>
</reference>
<dbReference type="InterPro" id="IPR045502">
    <property type="entry name" value="DUF6489"/>
</dbReference>
<dbReference type="EMBL" id="JAVDRL010000016">
    <property type="protein sequence ID" value="MDR6533909.1"/>
    <property type="molecule type" value="Genomic_DNA"/>
</dbReference>
<dbReference type="Proteomes" id="UP001262754">
    <property type="component" value="Unassembled WGS sequence"/>
</dbReference>
<proteinExistence type="predicted"/>
<comment type="caution">
    <text evidence="1">The sequence shown here is derived from an EMBL/GenBank/DDBJ whole genome shotgun (WGS) entry which is preliminary data.</text>
</comment>
<protein>
    <submittedName>
        <fullName evidence="1">Uncharacterized protein</fullName>
    </submittedName>
</protein>